<dbReference type="InterPro" id="IPR012334">
    <property type="entry name" value="Pectin_lyas_fold"/>
</dbReference>
<organism evidence="11">
    <name type="scientific">Salvia splendens</name>
    <name type="common">Scarlet sage</name>
    <dbReference type="NCBI Taxonomy" id="180675"/>
    <lineage>
        <taxon>Eukaryota</taxon>
        <taxon>Viridiplantae</taxon>
        <taxon>Streptophyta</taxon>
        <taxon>Embryophyta</taxon>
        <taxon>Tracheophyta</taxon>
        <taxon>Spermatophyta</taxon>
        <taxon>Magnoliopsida</taxon>
        <taxon>eudicotyledons</taxon>
        <taxon>Gunneridae</taxon>
        <taxon>Pentapetalae</taxon>
        <taxon>asterids</taxon>
        <taxon>lamiids</taxon>
        <taxon>Lamiales</taxon>
        <taxon>Lamiaceae</taxon>
        <taxon>Nepetoideae</taxon>
        <taxon>Mentheae</taxon>
        <taxon>Salviinae</taxon>
        <taxon>Salvia</taxon>
        <taxon>Salvia subgen. Calosphace</taxon>
        <taxon>core Calosphace</taxon>
    </lineage>
</organism>
<dbReference type="AlphaFoldDB" id="A0A8X8YEI5"/>
<dbReference type="InterPro" id="IPR006501">
    <property type="entry name" value="Pectinesterase_inhib_dom"/>
</dbReference>
<evidence type="ECO:0000256" key="3">
    <source>
        <dbReference type="ARBA" id="ARBA00007786"/>
    </source>
</evidence>
<comment type="similarity">
    <text evidence="3">In the C-terminal section; belongs to the pectinesterase family.</text>
</comment>
<evidence type="ECO:0000256" key="2">
    <source>
        <dbReference type="ARBA" id="ARBA00006027"/>
    </source>
</evidence>
<evidence type="ECO:0000313" key="12">
    <source>
        <dbReference type="Proteomes" id="UP000298416"/>
    </source>
</evidence>
<keyword evidence="8" id="KW-0472">Membrane</keyword>
<dbReference type="Gene3D" id="2.160.20.10">
    <property type="entry name" value="Single-stranded right-handed beta-helix, Pectin lyase-like"/>
    <property type="match status" value="1"/>
</dbReference>
<keyword evidence="8" id="KW-1133">Transmembrane helix</keyword>
<dbReference type="InterPro" id="IPR035513">
    <property type="entry name" value="Invertase/methylesterase_inhib"/>
</dbReference>
<dbReference type="SUPFAM" id="SSF101148">
    <property type="entry name" value="Plant invertase/pectin methylesterase inhibitor"/>
    <property type="match status" value="1"/>
</dbReference>
<dbReference type="SUPFAM" id="SSF51126">
    <property type="entry name" value="Pectin lyase-like"/>
    <property type="match status" value="1"/>
</dbReference>
<reference evidence="11" key="2">
    <citation type="submission" date="2020-08" db="EMBL/GenBank/DDBJ databases">
        <title>Plant Genome Project.</title>
        <authorList>
            <person name="Zhang R.-G."/>
        </authorList>
    </citation>
    <scope>NUCLEOTIDE SEQUENCE</scope>
    <source>
        <strain evidence="11">Huo1</strain>
        <tissue evidence="11">Leaf</tissue>
    </source>
</reference>
<dbReference type="InterPro" id="IPR011050">
    <property type="entry name" value="Pectin_lyase_fold/virulence"/>
</dbReference>
<evidence type="ECO:0000259" key="9">
    <source>
        <dbReference type="Pfam" id="PF01095"/>
    </source>
</evidence>
<evidence type="ECO:0000256" key="8">
    <source>
        <dbReference type="SAM" id="Phobius"/>
    </source>
</evidence>
<dbReference type="Proteomes" id="UP000298416">
    <property type="component" value="Unassembled WGS sequence"/>
</dbReference>
<evidence type="ECO:0000313" key="11">
    <source>
        <dbReference type="EMBL" id="KAG6428525.1"/>
    </source>
</evidence>
<dbReference type="Pfam" id="PF04043">
    <property type="entry name" value="PMEI"/>
    <property type="match status" value="1"/>
</dbReference>
<evidence type="ECO:0000259" key="10">
    <source>
        <dbReference type="Pfam" id="PF04043"/>
    </source>
</evidence>
<feature type="domain" description="Pectinesterase catalytic" evidence="9">
    <location>
        <begin position="209"/>
        <end position="247"/>
    </location>
</feature>
<keyword evidence="4" id="KW-0378">Hydrolase</keyword>
<evidence type="ECO:0000256" key="6">
    <source>
        <dbReference type="ARBA" id="ARBA00023316"/>
    </source>
</evidence>
<evidence type="ECO:0000256" key="5">
    <source>
        <dbReference type="ARBA" id="ARBA00023085"/>
    </source>
</evidence>
<feature type="domain" description="Pectinesterase inhibitor" evidence="10">
    <location>
        <begin position="118"/>
        <end position="175"/>
    </location>
</feature>
<comment type="caution">
    <text evidence="11">The sequence shown here is derived from an EMBL/GenBank/DDBJ whole genome shotgun (WGS) entry which is preliminary data.</text>
</comment>
<feature type="transmembrane region" description="Helical" evidence="8">
    <location>
        <begin position="80"/>
        <end position="100"/>
    </location>
</feature>
<gene>
    <name evidence="11" type="ORF">SASPL_112777</name>
</gene>
<evidence type="ECO:0008006" key="13">
    <source>
        <dbReference type="Google" id="ProtNLM"/>
    </source>
</evidence>
<comment type="similarity">
    <text evidence="2">In the N-terminal section; belongs to the PMEI family.</text>
</comment>
<evidence type="ECO:0000256" key="1">
    <source>
        <dbReference type="ARBA" id="ARBA00005184"/>
    </source>
</evidence>
<dbReference type="Pfam" id="PF01095">
    <property type="entry name" value="Pectinesterase"/>
    <property type="match status" value="1"/>
</dbReference>
<dbReference type="GO" id="GO:0004857">
    <property type="term" value="F:enzyme inhibitor activity"/>
    <property type="evidence" value="ECO:0007669"/>
    <property type="project" value="InterPro"/>
</dbReference>
<dbReference type="GO" id="GO:0042545">
    <property type="term" value="P:cell wall modification"/>
    <property type="evidence" value="ECO:0007669"/>
    <property type="project" value="InterPro"/>
</dbReference>
<keyword evidence="8" id="KW-0812">Transmembrane</keyword>
<dbReference type="GO" id="GO:0030599">
    <property type="term" value="F:pectinesterase activity"/>
    <property type="evidence" value="ECO:0007669"/>
    <property type="project" value="UniProtKB-EC"/>
</dbReference>
<protein>
    <recommendedName>
        <fullName evidence="13">Pectinesterase</fullName>
    </recommendedName>
</protein>
<comment type="pathway">
    <text evidence="1">Glycan metabolism; pectin degradation; 2-dehydro-3-deoxy-D-gluconate from pectin: step 1/5.</text>
</comment>
<comment type="catalytic activity">
    <reaction evidence="7">
        <text>[(1-&gt;4)-alpha-D-galacturonosyl methyl ester](n) + n H2O = [(1-&gt;4)-alpha-D-galacturonosyl](n) + n methanol + n H(+)</text>
        <dbReference type="Rhea" id="RHEA:22380"/>
        <dbReference type="Rhea" id="RHEA-COMP:14570"/>
        <dbReference type="Rhea" id="RHEA-COMP:14573"/>
        <dbReference type="ChEBI" id="CHEBI:15377"/>
        <dbReference type="ChEBI" id="CHEBI:15378"/>
        <dbReference type="ChEBI" id="CHEBI:17790"/>
        <dbReference type="ChEBI" id="CHEBI:140522"/>
        <dbReference type="ChEBI" id="CHEBI:140523"/>
        <dbReference type="EC" id="3.1.1.11"/>
    </reaction>
</comment>
<dbReference type="InterPro" id="IPR000070">
    <property type="entry name" value="Pectinesterase_cat"/>
</dbReference>
<name>A0A8X8YEI5_SALSN</name>
<dbReference type="PANTHER" id="PTHR31707">
    <property type="entry name" value="PECTINESTERASE"/>
    <property type="match status" value="1"/>
</dbReference>
<keyword evidence="6" id="KW-0961">Cell wall biogenesis/degradation</keyword>
<keyword evidence="12" id="KW-1185">Reference proteome</keyword>
<proteinExistence type="inferred from homology"/>
<accession>A0A8X8YEI5</accession>
<reference evidence="11" key="1">
    <citation type="submission" date="2018-01" db="EMBL/GenBank/DDBJ databases">
        <authorList>
            <person name="Mao J.F."/>
        </authorList>
    </citation>
    <scope>NUCLEOTIDE SEQUENCE</scope>
    <source>
        <strain evidence="11">Huo1</strain>
        <tissue evidence="11">Leaf</tissue>
    </source>
</reference>
<evidence type="ECO:0000256" key="7">
    <source>
        <dbReference type="ARBA" id="ARBA00047928"/>
    </source>
</evidence>
<keyword evidence="5" id="KW-0063">Aspartyl esterase</keyword>
<evidence type="ECO:0000256" key="4">
    <source>
        <dbReference type="ARBA" id="ARBA00022801"/>
    </source>
</evidence>
<dbReference type="Gene3D" id="1.20.140.40">
    <property type="entry name" value="Invertase/pectin methylesterase inhibitor family protein"/>
    <property type="match status" value="1"/>
</dbReference>
<dbReference type="EMBL" id="PNBA02000004">
    <property type="protein sequence ID" value="KAG6428525.1"/>
    <property type="molecule type" value="Genomic_DNA"/>
</dbReference>
<sequence length="260" mass="29125">MVFSRRALGVLSEKQGTFSQERKWDSKRVGQGEGVEATKAGYKNFAIRSLHALVIEKPYSLKSNESEEEERHQRKMRKRFIIIAVSSTILLALVAGAVILSTCAKSSSTKGQQSILESICNAKDARTWLSTAVTDQQTCLQALTDPSVNIPVSTQKAIRAWMANAAVFTSNSLAIVSKIPDLIRGRISISSRRRMRDLAGTEEAELRPNATVARDGSGDYETIGEAVMVVPKRSKRRFFIYVKRGSMRKMWWWVRIVGIW</sequence>